<reference evidence="2 3" key="3">
    <citation type="journal article" date="2013" name="Rice">
        <title>Improvement of the Oryza sativa Nipponbare reference genome using next generation sequence and optical map data.</title>
        <authorList>
            <person name="Kawahara Y."/>
            <person name="de la Bastide M."/>
            <person name="Hamilton J.P."/>
            <person name="Kanamori H."/>
            <person name="McCombie W.R."/>
            <person name="Ouyang S."/>
            <person name="Schwartz D.C."/>
            <person name="Tanaka T."/>
            <person name="Wu J."/>
            <person name="Zhou S."/>
            <person name="Childs K.L."/>
            <person name="Davidson R.M."/>
            <person name="Lin H."/>
            <person name="Quesada-Ocampo L."/>
            <person name="Vaillancourt B."/>
            <person name="Sakai H."/>
            <person name="Lee S.S."/>
            <person name="Kim J."/>
            <person name="Numa H."/>
            <person name="Itoh T."/>
            <person name="Buell C.R."/>
            <person name="Matsumoto T."/>
        </authorList>
    </citation>
    <scope>NUCLEOTIDE SEQUENCE [LARGE SCALE GENOMIC DNA]</scope>
    <source>
        <strain evidence="3">cv. Nipponbare</strain>
    </source>
</reference>
<reference evidence="2 3" key="2">
    <citation type="journal article" date="2013" name="Plant Cell Physiol.">
        <title>Rice Annotation Project Database (RAP-DB): an integrative and interactive database for rice genomics.</title>
        <authorList>
            <person name="Sakai H."/>
            <person name="Lee S.S."/>
            <person name="Tanaka T."/>
            <person name="Numa H."/>
            <person name="Kim J."/>
            <person name="Kawahara Y."/>
            <person name="Wakimoto H."/>
            <person name="Yang C.C."/>
            <person name="Iwamoto M."/>
            <person name="Abe T."/>
            <person name="Yamada Y."/>
            <person name="Muto A."/>
            <person name="Inokuchi H."/>
            <person name="Ikemura T."/>
            <person name="Matsumoto T."/>
            <person name="Sasaki T."/>
            <person name="Itoh T."/>
        </authorList>
    </citation>
    <scope>NUCLEOTIDE SEQUENCE [LARGE SCALE GENOMIC DNA]</scope>
    <source>
        <strain evidence="3">cv. Nipponbare</strain>
    </source>
</reference>
<gene>
    <name evidence="2" type="ordered locus">Os08g0448700</name>
    <name evidence="2" type="ORF">OSNPB_080448700</name>
</gene>
<dbReference type="Proteomes" id="UP000059680">
    <property type="component" value="Chromosome 8"/>
</dbReference>
<evidence type="ECO:0000313" key="2">
    <source>
        <dbReference type="EMBL" id="BAT05687.1"/>
    </source>
</evidence>
<feature type="compositionally biased region" description="Basic residues" evidence="1">
    <location>
        <begin position="53"/>
        <end position="63"/>
    </location>
</feature>
<feature type="region of interest" description="Disordered" evidence="1">
    <location>
        <begin position="36"/>
        <end position="63"/>
    </location>
</feature>
<organism evidence="2 3">
    <name type="scientific">Oryza sativa subsp. japonica</name>
    <name type="common">Rice</name>
    <dbReference type="NCBI Taxonomy" id="39947"/>
    <lineage>
        <taxon>Eukaryota</taxon>
        <taxon>Viridiplantae</taxon>
        <taxon>Streptophyta</taxon>
        <taxon>Embryophyta</taxon>
        <taxon>Tracheophyta</taxon>
        <taxon>Spermatophyta</taxon>
        <taxon>Magnoliopsida</taxon>
        <taxon>Liliopsida</taxon>
        <taxon>Poales</taxon>
        <taxon>Poaceae</taxon>
        <taxon>BOP clade</taxon>
        <taxon>Oryzoideae</taxon>
        <taxon>Oryzeae</taxon>
        <taxon>Oryzinae</taxon>
        <taxon>Oryza</taxon>
        <taxon>Oryza sativa</taxon>
    </lineage>
</organism>
<proteinExistence type="predicted"/>
<accession>A0A0P0XGU5</accession>
<protein>
    <submittedName>
        <fullName evidence="2">Os08g0448700 protein</fullName>
    </submittedName>
</protein>
<name>A0A0P0XGU5_ORYSJ</name>
<evidence type="ECO:0000313" key="3">
    <source>
        <dbReference type="Proteomes" id="UP000059680"/>
    </source>
</evidence>
<dbReference type="AlphaFoldDB" id="A0A0P0XGU5"/>
<dbReference type="PaxDb" id="39947-A0A0P0XGU5"/>
<sequence>MIEAHGHHKQAQTFVDMHVRPELPRESLSGDVREALPGLHRQRRRSPADAGRAHRRLLPPTPHHRLTAVQDSAPAAAAAGQIRGSVRGARLDGELHCGRTRAHEVPLKRIPIQRQGRGRRVGVDQATMACGCHQA</sequence>
<dbReference type="InParanoid" id="A0A0P0XGU5"/>
<keyword evidence="3" id="KW-1185">Reference proteome</keyword>
<evidence type="ECO:0000256" key="1">
    <source>
        <dbReference type="SAM" id="MobiDB-lite"/>
    </source>
</evidence>
<reference evidence="3" key="1">
    <citation type="journal article" date="2005" name="Nature">
        <title>The map-based sequence of the rice genome.</title>
        <authorList>
            <consortium name="International rice genome sequencing project (IRGSP)"/>
            <person name="Matsumoto T."/>
            <person name="Wu J."/>
            <person name="Kanamori H."/>
            <person name="Katayose Y."/>
            <person name="Fujisawa M."/>
            <person name="Namiki N."/>
            <person name="Mizuno H."/>
            <person name="Yamamoto K."/>
            <person name="Antonio B.A."/>
            <person name="Baba T."/>
            <person name="Sakata K."/>
            <person name="Nagamura Y."/>
            <person name="Aoki H."/>
            <person name="Arikawa K."/>
            <person name="Arita K."/>
            <person name="Bito T."/>
            <person name="Chiden Y."/>
            <person name="Fujitsuka N."/>
            <person name="Fukunaka R."/>
            <person name="Hamada M."/>
            <person name="Harada C."/>
            <person name="Hayashi A."/>
            <person name="Hijishita S."/>
            <person name="Honda M."/>
            <person name="Hosokawa S."/>
            <person name="Ichikawa Y."/>
            <person name="Idonuma A."/>
            <person name="Iijima M."/>
            <person name="Ikeda M."/>
            <person name="Ikeno M."/>
            <person name="Ito K."/>
            <person name="Ito S."/>
            <person name="Ito T."/>
            <person name="Ito Y."/>
            <person name="Ito Y."/>
            <person name="Iwabuchi A."/>
            <person name="Kamiya K."/>
            <person name="Karasawa W."/>
            <person name="Kurita K."/>
            <person name="Katagiri S."/>
            <person name="Kikuta A."/>
            <person name="Kobayashi H."/>
            <person name="Kobayashi N."/>
            <person name="Machita K."/>
            <person name="Maehara T."/>
            <person name="Masukawa M."/>
            <person name="Mizubayashi T."/>
            <person name="Mukai Y."/>
            <person name="Nagasaki H."/>
            <person name="Nagata Y."/>
            <person name="Naito S."/>
            <person name="Nakashima M."/>
            <person name="Nakama Y."/>
            <person name="Nakamichi Y."/>
            <person name="Nakamura M."/>
            <person name="Meguro A."/>
            <person name="Negishi M."/>
            <person name="Ohta I."/>
            <person name="Ohta T."/>
            <person name="Okamoto M."/>
            <person name="Ono N."/>
            <person name="Saji S."/>
            <person name="Sakaguchi M."/>
            <person name="Sakai K."/>
            <person name="Shibata M."/>
            <person name="Shimokawa T."/>
            <person name="Song J."/>
            <person name="Takazaki Y."/>
            <person name="Terasawa K."/>
            <person name="Tsugane M."/>
            <person name="Tsuji K."/>
            <person name="Ueda S."/>
            <person name="Waki K."/>
            <person name="Yamagata H."/>
            <person name="Yamamoto M."/>
            <person name="Yamamoto S."/>
            <person name="Yamane H."/>
            <person name="Yoshiki S."/>
            <person name="Yoshihara R."/>
            <person name="Yukawa K."/>
            <person name="Zhong H."/>
            <person name="Yano M."/>
            <person name="Yuan Q."/>
            <person name="Ouyang S."/>
            <person name="Liu J."/>
            <person name="Jones K.M."/>
            <person name="Gansberger K."/>
            <person name="Moffat K."/>
            <person name="Hill J."/>
            <person name="Bera J."/>
            <person name="Fadrosh D."/>
            <person name="Jin S."/>
            <person name="Johri S."/>
            <person name="Kim M."/>
            <person name="Overton L."/>
            <person name="Reardon M."/>
            <person name="Tsitrin T."/>
            <person name="Vuong H."/>
            <person name="Weaver B."/>
            <person name="Ciecko A."/>
            <person name="Tallon L."/>
            <person name="Jackson J."/>
            <person name="Pai G."/>
            <person name="Aken S.V."/>
            <person name="Utterback T."/>
            <person name="Reidmuller S."/>
            <person name="Feldblyum T."/>
            <person name="Hsiao J."/>
            <person name="Zismann V."/>
            <person name="Iobst S."/>
            <person name="de Vazeille A.R."/>
            <person name="Buell C.R."/>
            <person name="Ying K."/>
            <person name="Li Y."/>
            <person name="Lu T."/>
            <person name="Huang Y."/>
            <person name="Zhao Q."/>
            <person name="Feng Q."/>
            <person name="Zhang L."/>
            <person name="Zhu J."/>
            <person name="Weng Q."/>
            <person name="Mu J."/>
            <person name="Lu Y."/>
            <person name="Fan D."/>
            <person name="Liu Y."/>
            <person name="Guan J."/>
            <person name="Zhang Y."/>
            <person name="Yu S."/>
            <person name="Liu X."/>
            <person name="Zhang Y."/>
            <person name="Hong G."/>
            <person name="Han B."/>
            <person name="Choisne N."/>
            <person name="Demange N."/>
            <person name="Orjeda G."/>
            <person name="Samain S."/>
            <person name="Cattolico L."/>
            <person name="Pelletier E."/>
            <person name="Couloux A."/>
            <person name="Segurens B."/>
            <person name="Wincker P."/>
            <person name="D'Hont A."/>
            <person name="Scarpelli C."/>
            <person name="Weissenbach J."/>
            <person name="Salanoubat M."/>
            <person name="Quetier F."/>
            <person name="Yu Y."/>
            <person name="Kim H.R."/>
            <person name="Rambo T."/>
            <person name="Currie J."/>
            <person name="Collura K."/>
            <person name="Luo M."/>
            <person name="Yang T."/>
            <person name="Ammiraju J.S.S."/>
            <person name="Engler F."/>
            <person name="Soderlund C."/>
            <person name="Wing R.A."/>
            <person name="Palmer L.E."/>
            <person name="de la Bastide M."/>
            <person name="Spiegel L."/>
            <person name="Nascimento L."/>
            <person name="Zutavern T."/>
            <person name="O'Shaughnessy A."/>
            <person name="Dike S."/>
            <person name="Dedhia N."/>
            <person name="Preston R."/>
            <person name="Balija V."/>
            <person name="McCombie W.R."/>
            <person name="Chow T."/>
            <person name="Chen H."/>
            <person name="Chung M."/>
            <person name="Chen C."/>
            <person name="Shaw J."/>
            <person name="Wu H."/>
            <person name="Hsiao K."/>
            <person name="Chao Y."/>
            <person name="Chu M."/>
            <person name="Cheng C."/>
            <person name="Hour A."/>
            <person name="Lee P."/>
            <person name="Lin S."/>
            <person name="Lin Y."/>
            <person name="Liou J."/>
            <person name="Liu S."/>
            <person name="Hsing Y."/>
            <person name="Raghuvanshi S."/>
            <person name="Mohanty A."/>
            <person name="Bharti A.K."/>
            <person name="Gaur A."/>
            <person name="Gupta V."/>
            <person name="Kumar D."/>
            <person name="Ravi V."/>
            <person name="Vij S."/>
            <person name="Kapur A."/>
            <person name="Khurana P."/>
            <person name="Khurana P."/>
            <person name="Khurana J.P."/>
            <person name="Tyagi A.K."/>
            <person name="Gaikwad K."/>
            <person name="Singh A."/>
            <person name="Dalal V."/>
            <person name="Srivastava S."/>
            <person name="Dixit A."/>
            <person name="Pal A.K."/>
            <person name="Ghazi I.A."/>
            <person name="Yadav M."/>
            <person name="Pandit A."/>
            <person name="Bhargava A."/>
            <person name="Sureshbabu K."/>
            <person name="Batra K."/>
            <person name="Sharma T.R."/>
            <person name="Mohapatra T."/>
            <person name="Singh N.K."/>
            <person name="Messing J."/>
            <person name="Nelson A.B."/>
            <person name="Fuks G."/>
            <person name="Kavchok S."/>
            <person name="Keizer G."/>
            <person name="Linton E."/>
            <person name="Llaca V."/>
            <person name="Song R."/>
            <person name="Tanyolac B."/>
            <person name="Young S."/>
            <person name="Ho-Il K."/>
            <person name="Hahn J.H."/>
            <person name="Sangsakoo G."/>
            <person name="Vanavichit A."/>
            <person name="de Mattos Luiz.A.T."/>
            <person name="Zimmer P.D."/>
            <person name="Malone G."/>
            <person name="Dellagostin O."/>
            <person name="de Oliveira A.C."/>
            <person name="Bevan M."/>
            <person name="Bancroft I."/>
            <person name="Minx P."/>
            <person name="Cordum H."/>
            <person name="Wilson R."/>
            <person name="Cheng Z."/>
            <person name="Jin W."/>
            <person name="Jiang J."/>
            <person name="Leong S.A."/>
            <person name="Iwama H."/>
            <person name="Gojobori T."/>
            <person name="Itoh T."/>
            <person name="Niimura Y."/>
            <person name="Fujii Y."/>
            <person name="Habara T."/>
            <person name="Sakai H."/>
            <person name="Sato Y."/>
            <person name="Wilson G."/>
            <person name="Kumar K."/>
            <person name="McCouch S."/>
            <person name="Juretic N."/>
            <person name="Hoen D."/>
            <person name="Wright S."/>
            <person name="Bruskiewich R."/>
            <person name="Bureau T."/>
            <person name="Miyao A."/>
            <person name="Hirochika H."/>
            <person name="Nishikawa T."/>
            <person name="Kadowaki K."/>
            <person name="Sugiura M."/>
            <person name="Burr B."/>
            <person name="Sasaki T."/>
        </authorList>
    </citation>
    <scope>NUCLEOTIDE SEQUENCE [LARGE SCALE GENOMIC DNA]</scope>
    <source>
        <strain evidence="3">cv. Nipponbare</strain>
    </source>
</reference>
<dbReference type="EMBL" id="AP014964">
    <property type="protein sequence ID" value="BAT05687.1"/>
    <property type="molecule type" value="Genomic_DNA"/>
</dbReference>